<evidence type="ECO:0000256" key="4">
    <source>
        <dbReference type="ARBA" id="ARBA00022588"/>
    </source>
</evidence>
<dbReference type="GO" id="GO:0045087">
    <property type="term" value="P:innate immune response"/>
    <property type="evidence" value="ECO:0007669"/>
    <property type="project" value="UniProtKB-KW"/>
</dbReference>
<evidence type="ECO:0000256" key="2">
    <source>
        <dbReference type="ARBA" id="ARBA00010249"/>
    </source>
</evidence>
<gene>
    <name evidence="8" type="primary">LOC108016189</name>
</gene>
<evidence type="ECO:0000256" key="6">
    <source>
        <dbReference type="ARBA" id="ARBA00022859"/>
    </source>
</evidence>
<keyword evidence="7" id="KW-1185">Reference proteome</keyword>
<comment type="subcellular location">
    <subcellularLocation>
        <location evidence="1">Secreted</location>
    </subcellularLocation>
</comment>
<evidence type="ECO:0000313" key="8">
    <source>
        <dbReference type="RefSeq" id="XP_016938306.3"/>
    </source>
</evidence>
<dbReference type="GeneID" id="108016189"/>
<evidence type="ECO:0000256" key="3">
    <source>
        <dbReference type="ARBA" id="ARBA00022525"/>
    </source>
</evidence>
<dbReference type="Pfam" id="PF07240">
    <property type="entry name" value="Turandot"/>
    <property type="match status" value="1"/>
</dbReference>
<keyword evidence="4" id="KW-0399">Innate immunity</keyword>
<dbReference type="GO" id="GO:0034605">
    <property type="term" value="P:cellular response to heat"/>
    <property type="evidence" value="ECO:0007669"/>
    <property type="project" value="UniProtKB-ARBA"/>
</dbReference>
<dbReference type="GO" id="GO:0005615">
    <property type="term" value="C:extracellular space"/>
    <property type="evidence" value="ECO:0007669"/>
    <property type="project" value="UniProtKB-ARBA"/>
</dbReference>
<keyword evidence="3" id="KW-0964">Secreted</keyword>
<dbReference type="InterPro" id="IPR010825">
    <property type="entry name" value="Turandot"/>
</dbReference>
<evidence type="ECO:0000256" key="1">
    <source>
        <dbReference type="ARBA" id="ARBA00004613"/>
    </source>
</evidence>
<dbReference type="PROSITE" id="PS51257">
    <property type="entry name" value="PROKAR_LIPOPROTEIN"/>
    <property type="match status" value="1"/>
</dbReference>
<name>A0AB39ZP68_DROSZ</name>
<protein>
    <submittedName>
        <fullName evidence="8">Protein Turandot E-like</fullName>
    </submittedName>
</protein>
<sequence length="140" mass="15550">MSFSRTVHSETSILKMNSALQLSCLLVVFGCLLGTGYGQTDAEFTAKARQMIAIFGNPSVDQYTKGRNLPALVDFYQRYSNRLQLTPQERANANNIVRRYRTQQSQQVDGVSSQGGFWFLIPLFAPAIAEIVKAIAQAIL</sequence>
<proteinExistence type="inferred from homology"/>
<dbReference type="RefSeq" id="XP_016938306.3">
    <property type="nucleotide sequence ID" value="XM_017082817.4"/>
</dbReference>
<reference evidence="8" key="1">
    <citation type="submission" date="2025-08" db="UniProtKB">
        <authorList>
            <consortium name="RefSeq"/>
        </authorList>
    </citation>
    <scope>IDENTIFICATION</scope>
</reference>
<evidence type="ECO:0000256" key="5">
    <source>
        <dbReference type="ARBA" id="ARBA00022729"/>
    </source>
</evidence>
<accession>A0AB39ZP68</accession>
<comment type="similarity">
    <text evidence="2">Belongs to the Turandot family.</text>
</comment>
<evidence type="ECO:0000313" key="7">
    <source>
        <dbReference type="Proteomes" id="UP001652628"/>
    </source>
</evidence>
<dbReference type="Proteomes" id="UP001652628">
    <property type="component" value="Chromosome 2L"/>
</dbReference>
<keyword evidence="6" id="KW-0391">Immunity</keyword>
<dbReference type="GO" id="GO:0009617">
    <property type="term" value="P:response to bacterium"/>
    <property type="evidence" value="ECO:0007669"/>
    <property type="project" value="UniProtKB-ARBA"/>
</dbReference>
<dbReference type="AlphaFoldDB" id="A0AB39ZP68"/>
<keyword evidence="5" id="KW-0732">Signal</keyword>
<organism evidence="7 8">
    <name type="scientific">Drosophila suzukii</name>
    <name type="common">Spotted-wing drosophila fruit fly</name>
    <dbReference type="NCBI Taxonomy" id="28584"/>
    <lineage>
        <taxon>Eukaryota</taxon>
        <taxon>Metazoa</taxon>
        <taxon>Ecdysozoa</taxon>
        <taxon>Arthropoda</taxon>
        <taxon>Hexapoda</taxon>
        <taxon>Insecta</taxon>
        <taxon>Pterygota</taxon>
        <taxon>Neoptera</taxon>
        <taxon>Endopterygota</taxon>
        <taxon>Diptera</taxon>
        <taxon>Brachycera</taxon>
        <taxon>Muscomorpha</taxon>
        <taxon>Ephydroidea</taxon>
        <taxon>Drosophilidae</taxon>
        <taxon>Drosophila</taxon>
        <taxon>Sophophora</taxon>
    </lineage>
</organism>